<dbReference type="WBParaSite" id="PS1159_v2.g8786.t1">
    <property type="protein sequence ID" value="PS1159_v2.g8786.t1"/>
    <property type="gene ID" value="PS1159_v2.g8786"/>
</dbReference>
<accession>A0AC35GUG5</accession>
<evidence type="ECO:0000313" key="1">
    <source>
        <dbReference type="Proteomes" id="UP000887580"/>
    </source>
</evidence>
<organism evidence="1 2">
    <name type="scientific">Panagrolaimus sp. PS1159</name>
    <dbReference type="NCBI Taxonomy" id="55785"/>
    <lineage>
        <taxon>Eukaryota</taxon>
        <taxon>Metazoa</taxon>
        <taxon>Ecdysozoa</taxon>
        <taxon>Nematoda</taxon>
        <taxon>Chromadorea</taxon>
        <taxon>Rhabditida</taxon>
        <taxon>Tylenchina</taxon>
        <taxon>Panagrolaimomorpha</taxon>
        <taxon>Panagrolaimoidea</taxon>
        <taxon>Panagrolaimidae</taxon>
        <taxon>Panagrolaimus</taxon>
    </lineage>
</organism>
<name>A0AC35GUG5_9BILA</name>
<protein>
    <submittedName>
        <fullName evidence="2">FLYWCH-type domain-containing protein</fullName>
    </submittedName>
</protein>
<sequence length="295" mass="32696">MPSFEILKSEKNRDVLLVEGFLFWFDRATPKGRKYWKCIYCYRGYDGDVKNKCLSRVITSPNDPVAIICKNHNHCRDTVLVEHMKAFGSIRRLASSLRNTSNKASISPATSTSSIPEETNIPSTSEPLDLSIPTKRPASTKPPQQSPPKVPKKSKRALADVLETLYNRLQNTNPIPIKTTNENSTLEITEEKEKVVAEEKNLSYSVIEKAPSTLFSSPPAVLTQQPQPPLPPPMPPQVIDLSVTGQPGLANPNLPFRLSSSWLTLAAMSNIFASTHNINMNNNNITSQAASYIPQ</sequence>
<evidence type="ECO:0000313" key="2">
    <source>
        <dbReference type="WBParaSite" id="PS1159_v2.g8786.t1"/>
    </source>
</evidence>
<dbReference type="Proteomes" id="UP000887580">
    <property type="component" value="Unplaced"/>
</dbReference>
<reference evidence="2" key="1">
    <citation type="submission" date="2022-11" db="UniProtKB">
        <authorList>
            <consortium name="WormBaseParasite"/>
        </authorList>
    </citation>
    <scope>IDENTIFICATION</scope>
</reference>
<proteinExistence type="predicted"/>